<dbReference type="RefSeq" id="WP_110461942.1">
    <property type="nucleotide sequence ID" value="NZ_QKMR01000010.1"/>
</dbReference>
<accession>A0A318XJT8</accession>
<dbReference type="Pfam" id="PF00329">
    <property type="entry name" value="Complex1_30kDa"/>
    <property type="match status" value="1"/>
</dbReference>
<dbReference type="GO" id="GO:0051287">
    <property type="term" value="F:NAD binding"/>
    <property type="evidence" value="ECO:0007669"/>
    <property type="project" value="InterPro"/>
</dbReference>
<dbReference type="InterPro" id="IPR001268">
    <property type="entry name" value="NADH_UbQ_OxRdtase_30kDa_su"/>
</dbReference>
<dbReference type="PANTHER" id="PTHR43485:SF1">
    <property type="entry name" value="FORMATE HYDROGENLYASE SUBUNIT 5-RELATED"/>
    <property type="match status" value="1"/>
</dbReference>
<feature type="domain" description="NADH-quinone oxidoreductase subunit D" evidence="4">
    <location>
        <begin position="299"/>
        <end position="453"/>
    </location>
</feature>
<reference evidence="5 6" key="1">
    <citation type="submission" date="2018-06" db="EMBL/GenBank/DDBJ databases">
        <title>Genomic Encyclopedia of Type Strains, Phase I: the one thousand microbial genomes (KMG-I) project.</title>
        <authorList>
            <person name="Kyrpides N."/>
        </authorList>
    </citation>
    <scope>NUCLEOTIDE SEQUENCE [LARGE SCALE GENOMIC DNA]</scope>
    <source>
        <strain evidence="5 6">DSM 19573</strain>
    </source>
</reference>
<dbReference type="InterPro" id="IPR052197">
    <property type="entry name" value="ComplexI_49kDa-like"/>
</dbReference>
<dbReference type="SUPFAM" id="SSF56762">
    <property type="entry name" value="HydB/Nqo4-like"/>
    <property type="match status" value="1"/>
</dbReference>
<dbReference type="GO" id="GO:0008137">
    <property type="term" value="F:NADH dehydrogenase (ubiquinone) activity"/>
    <property type="evidence" value="ECO:0007669"/>
    <property type="project" value="InterPro"/>
</dbReference>
<evidence type="ECO:0000256" key="1">
    <source>
        <dbReference type="ARBA" id="ARBA00023002"/>
    </source>
</evidence>
<dbReference type="SUPFAM" id="SSF143243">
    <property type="entry name" value="Nqo5-like"/>
    <property type="match status" value="1"/>
</dbReference>
<dbReference type="Proteomes" id="UP000248132">
    <property type="component" value="Unassembled WGS sequence"/>
</dbReference>
<proteinExistence type="predicted"/>
<dbReference type="InterPro" id="IPR037232">
    <property type="entry name" value="NADH_quin_OxRdtase_su_C/D-like"/>
</dbReference>
<comment type="caution">
    <text evidence="5">The sequence shown here is derived from an EMBL/GenBank/DDBJ whole genome shotgun (WGS) entry which is preliminary data.</text>
</comment>
<keyword evidence="1" id="KW-0560">Oxidoreductase</keyword>
<evidence type="ECO:0000259" key="3">
    <source>
        <dbReference type="Pfam" id="PF00329"/>
    </source>
</evidence>
<evidence type="ECO:0000259" key="4">
    <source>
        <dbReference type="Pfam" id="PF00346"/>
    </source>
</evidence>
<sequence length="530" mass="59784">MVSEAIFDTINRLLSSHMLESKLLNENEIYSEVSLASHKYDCINIYNNIDCVLVDLFGNDTSEIDGSITVYYTFAVRSSNTLITLYIKLDKKGSMQISSISKEIPAASLYEREIKDMFGISFTDSADSRELVHHGNFPLKVHPLKKEFRKNTRLAFEKREQSFTSISGTGVFEVAVGPVHAGIIEPGHFRFSVAGEPIINIEAKLYYTHRGLEKLSENEDYMKVLLFSERISGDETFTNSLAYCQAIEKINGITYLPERALYSRVIFAELERICSHIGDISGLCVDTGYIFANGQFAMMRRWIQMLCEQLTGSRFLRNTNKPGGLRRDFIMDNKKLILDCLNNLYTEFNDTIEIIKNNGMFIDRVEHTGILNNSIAVDLNAVGPGGRASGINTDVRKEFPYAAYSKLKFNVPKHANCDINCRMNVKIEEVIESIGIIRQALDKMTDKGSVAVEIGKLKPYSFAFGMTESPRGENIHFVMTGADNTIMRYKVRTPSFCNWPVLCHAVNSNTLTDFPLINKSFNLSYAGNDL</sequence>
<dbReference type="PANTHER" id="PTHR43485">
    <property type="entry name" value="HYDROGENASE-4 COMPONENT G"/>
    <property type="match status" value="1"/>
</dbReference>
<dbReference type="InterPro" id="IPR029014">
    <property type="entry name" value="NiFe-Hase_large"/>
</dbReference>
<dbReference type="InterPro" id="IPR001135">
    <property type="entry name" value="NADH_Q_OxRdtase_suD"/>
</dbReference>
<feature type="domain" description="NADH-quinone oxidoreductase subunit D" evidence="4">
    <location>
        <begin position="461"/>
        <end position="526"/>
    </location>
</feature>
<dbReference type="EMBL" id="QKMR01000010">
    <property type="protein sequence ID" value="PYG87535.1"/>
    <property type="molecule type" value="Genomic_DNA"/>
</dbReference>
<protein>
    <submittedName>
        <fullName evidence="5">Ni,Fe-hydrogenase III large subunit</fullName>
    </submittedName>
</protein>
<dbReference type="GO" id="GO:0048038">
    <property type="term" value="F:quinone binding"/>
    <property type="evidence" value="ECO:0007669"/>
    <property type="project" value="InterPro"/>
</dbReference>
<name>A0A318XJT8_9FIRM</name>
<dbReference type="OrthoDB" id="9801496at2"/>
<evidence type="ECO:0000313" key="6">
    <source>
        <dbReference type="Proteomes" id="UP000248132"/>
    </source>
</evidence>
<dbReference type="GO" id="GO:0016651">
    <property type="term" value="F:oxidoreductase activity, acting on NAD(P)H"/>
    <property type="evidence" value="ECO:0007669"/>
    <property type="project" value="InterPro"/>
</dbReference>
<keyword evidence="2" id="KW-0520">NAD</keyword>
<organism evidence="5 6">
    <name type="scientific">Ruminiclostridium sufflavum DSM 19573</name>
    <dbReference type="NCBI Taxonomy" id="1121337"/>
    <lineage>
        <taxon>Bacteria</taxon>
        <taxon>Bacillati</taxon>
        <taxon>Bacillota</taxon>
        <taxon>Clostridia</taxon>
        <taxon>Eubacteriales</taxon>
        <taxon>Oscillospiraceae</taxon>
        <taxon>Ruminiclostridium</taxon>
    </lineage>
</organism>
<feature type="domain" description="NADH:ubiquinone oxidoreductase 30kDa subunit" evidence="3">
    <location>
        <begin position="52"/>
        <end position="150"/>
    </location>
</feature>
<evidence type="ECO:0000256" key="2">
    <source>
        <dbReference type="ARBA" id="ARBA00023027"/>
    </source>
</evidence>
<keyword evidence="6" id="KW-1185">Reference proteome</keyword>
<evidence type="ECO:0000313" key="5">
    <source>
        <dbReference type="EMBL" id="PYG87535.1"/>
    </source>
</evidence>
<dbReference type="Pfam" id="PF00346">
    <property type="entry name" value="Complex1_49kDa"/>
    <property type="match status" value="2"/>
</dbReference>
<gene>
    <name evidence="5" type="ORF">LY28_01903</name>
</gene>
<dbReference type="AlphaFoldDB" id="A0A318XJT8"/>
<dbReference type="Gene3D" id="1.10.645.10">
    <property type="entry name" value="Cytochrome-c3 Hydrogenase, chain B"/>
    <property type="match status" value="1"/>
</dbReference>
<dbReference type="Gene3D" id="3.30.460.80">
    <property type="entry name" value="NADH:ubiquinone oxidoreductase, 30kDa subunit"/>
    <property type="match status" value="1"/>
</dbReference>